<dbReference type="AlphaFoldDB" id="K5WNF8"/>
<dbReference type="RefSeq" id="XP_007390196.1">
    <property type="nucleotide sequence ID" value="XM_007390134.1"/>
</dbReference>
<gene>
    <name evidence="2" type="ORF">PHACADRAFT_179933</name>
</gene>
<sequence length="216" mass="22816">MTCSSNHRYGLKILTNAETTARGNIYHAYVSATLPPLKAIFVLEAPTMGLTASTAGRPNPSTWHDDTGHPNIMPWSRDRRVYPTLRRASVANCDLACEQDRSKAAEVGVSRALTRRTIALVAPTEEGEPAAVSPTGQARVSLPSAAPSAETVVARHTRIQVQHIQSTSHGSDIILIPGGDGVDSPVNGTVATKLGSSSSHSSSIRVPSATHMHLGI</sequence>
<keyword evidence="3" id="KW-1185">Reference proteome</keyword>
<reference evidence="2 3" key="1">
    <citation type="journal article" date="2012" name="BMC Genomics">
        <title>Comparative genomics of the white-rot fungi, Phanerochaete carnosa and P. chrysosporium, to elucidate the genetic basis of the distinct wood types they colonize.</title>
        <authorList>
            <person name="Suzuki H."/>
            <person name="MacDonald J."/>
            <person name="Syed K."/>
            <person name="Salamov A."/>
            <person name="Hori C."/>
            <person name="Aerts A."/>
            <person name="Henrissat B."/>
            <person name="Wiebenga A."/>
            <person name="vanKuyk P.A."/>
            <person name="Barry K."/>
            <person name="Lindquist E."/>
            <person name="LaButti K."/>
            <person name="Lapidus A."/>
            <person name="Lucas S."/>
            <person name="Coutinho P."/>
            <person name="Gong Y."/>
            <person name="Samejima M."/>
            <person name="Mahadevan R."/>
            <person name="Abou-Zaid M."/>
            <person name="de Vries R.P."/>
            <person name="Igarashi K."/>
            <person name="Yadav J.S."/>
            <person name="Grigoriev I.V."/>
            <person name="Master E.R."/>
        </authorList>
    </citation>
    <scope>NUCLEOTIDE SEQUENCE [LARGE SCALE GENOMIC DNA]</scope>
    <source>
        <strain evidence="2 3">HHB-10118-sp</strain>
    </source>
</reference>
<dbReference type="InParanoid" id="K5WNF8"/>
<evidence type="ECO:0000313" key="2">
    <source>
        <dbReference type="EMBL" id="EKM60749.1"/>
    </source>
</evidence>
<dbReference type="KEGG" id="pco:PHACADRAFT_179933"/>
<proteinExistence type="predicted"/>
<feature type="compositionally biased region" description="Polar residues" evidence="1">
    <location>
        <begin position="53"/>
        <end position="62"/>
    </location>
</feature>
<evidence type="ECO:0000313" key="3">
    <source>
        <dbReference type="Proteomes" id="UP000008370"/>
    </source>
</evidence>
<feature type="region of interest" description="Disordered" evidence="1">
    <location>
        <begin position="53"/>
        <end position="75"/>
    </location>
</feature>
<organism evidence="2 3">
    <name type="scientific">Phanerochaete carnosa (strain HHB-10118-sp)</name>
    <name type="common">White-rot fungus</name>
    <name type="synonym">Peniophora carnosa</name>
    <dbReference type="NCBI Taxonomy" id="650164"/>
    <lineage>
        <taxon>Eukaryota</taxon>
        <taxon>Fungi</taxon>
        <taxon>Dikarya</taxon>
        <taxon>Basidiomycota</taxon>
        <taxon>Agaricomycotina</taxon>
        <taxon>Agaricomycetes</taxon>
        <taxon>Polyporales</taxon>
        <taxon>Phanerochaetaceae</taxon>
        <taxon>Phanerochaete</taxon>
    </lineage>
</organism>
<feature type="region of interest" description="Disordered" evidence="1">
    <location>
        <begin position="193"/>
        <end position="216"/>
    </location>
</feature>
<dbReference type="EMBL" id="JH930468">
    <property type="protein sequence ID" value="EKM60749.1"/>
    <property type="molecule type" value="Genomic_DNA"/>
</dbReference>
<evidence type="ECO:0000256" key="1">
    <source>
        <dbReference type="SAM" id="MobiDB-lite"/>
    </source>
</evidence>
<protein>
    <submittedName>
        <fullName evidence="2">Uncharacterized protein</fullName>
    </submittedName>
</protein>
<accession>K5WNF8</accession>
<name>K5WNF8_PHACS</name>
<dbReference type="Proteomes" id="UP000008370">
    <property type="component" value="Unassembled WGS sequence"/>
</dbReference>
<dbReference type="HOGENOM" id="CLU_1278015_0_0_1"/>
<dbReference type="GeneID" id="18909932"/>